<dbReference type="EMBL" id="CP157948">
    <property type="protein sequence ID" value="XBS89427.1"/>
    <property type="molecule type" value="Genomic_DNA"/>
</dbReference>
<sequence>MLANRVLLVEDDADTRELTALLLDHAGYEVIVAADLATGIAISRQQPDISVLMADMYLGRGQTGTSLIRTLRDDGLRMPIVLTSANSEAFAEARELNVTFLPKPYGRQTLLSVVAKASAGEL</sequence>
<feature type="domain" description="Response regulatory" evidence="3">
    <location>
        <begin position="5"/>
        <end position="118"/>
    </location>
</feature>
<accession>A0AAU7QJ29</accession>
<evidence type="ECO:0000259" key="3">
    <source>
        <dbReference type="PROSITE" id="PS50110"/>
    </source>
</evidence>
<gene>
    <name evidence="4" type="ORF">ABNK63_13650</name>
</gene>
<dbReference type="PROSITE" id="PS50110">
    <property type="entry name" value="RESPONSE_REGULATORY"/>
    <property type="match status" value="1"/>
</dbReference>
<protein>
    <submittedName>
        <fullName evidence="4">Response regulator</fullName>
    </submittedName>
</protein>
<dbReference type="AlphaFoldDB" id="A0AAU7QJ29"/>
<dbReference type="PANTHER" id="PTHR44591:SF3">
    <property type="entry name" value="RESPONSE REGULATORY DOMAIN-CONTAINING PROTEIN"/>
    <property type="match status" value="1"/>
</dbReference>
<dbReference type="Pfam" id="PF00072">
    <property type="entry name" value="Response_reg"/>
    <property type="match status" value="1"/>
</dbReference>
<organism evidence="4">
    <name type="scientific">Rhodanobacter sp. IGA1.0</name>
    <dbReference type="NCBI Taxonomy" id="3158582"/>
    <lineage>
        <taxon>Bacteria</taxon>
        <taxon>Pseudomonadati</taxon>
        <taxon>Pseudomonadota</taxon>
        <taxon>Gammaproteobacteria</taxon>
        <taxon>Lysobacterales</taxon>
        <taxon>Rhodanobacteraceae</taxon>
        <taxon>Rhodanobacter</taxon>
    </lineage>
</organism>
<dbReference type="CDD" id="cd00156">
    <property type="entry name" value="REC"/>
    <property type="match status" value="1"/>
</dbReference>
<dbReference type="GO" id="GO:0000160">
    <property type="term" value="P:phosphorelay signal transduction system"/>
    <property type="evidence" value="ECO:0007669"/>
    <property type="project" value="InterPro"/>
</dbReference>
<reference evidence="4" key="1">
    <citation type="submission" date="2024-06" db="EMBL/GenBank/DDBJ databases">
        <authorList>
            <person name="Sun Y."/>
        </authorList>
    </citation>
    <scope>NUCLEOTIDE SEQUENCE</scope>
    <source>
        <strain evidence="4">IGA1.0</strain>
    </source>
</reference>
<dbReference type="InterPro" id="IPR001789">
    <property type="entry name" value="Sig_transdc_resp-reg_receiver"/>
</dbReference>
<keyword evidence="1 2" id="KW-0597">Phosphoprotein</keyword>
<dbReference type="SUPFAM" id="SSF52172">
    <property type="entry name" value="CheY-like"/>
    <property type="match status" value="1"/>
</dbReference>
<dbReference type="Gene3D" id="3.40.50.2300">
    <property type="match status" value="1"/>
</dbReference>
<evidence type="ECO:0000313" key="4">
    <source>
        <dbReference type="EMBL" id="XBS89427.1"/>
    </source>
</evidence>
<feature type="modified residue" description="4-aspartylphosphate" evidence="2">
    <location>
        <position position="55"/>
    </location>
</feature>
<evidence type="ECO:0000256" key="1">
    <source>
        <dbReference type="ARBA" id="ARBA00022553"/>
    </source>
</evidence>
<dbReference type="RefSeq" id="WP_350015934.1">
    <property type="nucleotide sequence ID" value="NZ_CP157948.1"/>
</dbReference>
<dbReference type="PANTHER" id="PTHR44591">
    <property type="entry name" value="STRESS RESPONSE REGULATOR PROTEIN 1"/>
    <property type="match status" value="1"/>
</dbReference>
<dbReference type="SMART" id="SM00448">
    <property type="entry name" value="REC"/>
    <property type="match status" value="1"/>
</dbReference>
<proteinExistence type="predicted"/>
<dbReference type="InterPro" id="IPR011006">
    <property type="entry name" value="CheY-like_superfamily"/>
</dbReference>
<name>A0AAU7QJ29_9GAMM</name>
<dbReference type="InterPro" id="IPR050595">
    <property type="entry name" value="Bact_response_regulator"/>
</dbReference>
<evidence type="ECO:0000256" key="2">
    <source>
        <dbReference type="PROSITE-ProRule" id="PRU00169"/>
    </source>
</evidence>